<organism evidence="2 3">
    <name type="scientific">Musa troglodytarum</name>
    <name type="common">fe'i banana</name>
    <dbReference type="NCBI Taxonomy" id="320322"/>
    <lineage>
        <taxon>Eukaryota</taxon>
        <taxon>Viridiplantae</taxon>
        <taxon>Streptophyta</taxon>
        <taxon>Embryophyta</taxon>
        <taxon>Tracheophyta</taxon>
        <taxon>Spermatophyta</taxon>
        <taxon>Magnoliopsida</taxon>
        <taxon>Liliopsida</taxon>
        <taxon>Zingiberales</taxon>
        <taxon>Musaceae</taxon>
        <taxon>Musa</taxon>
    </lineage>
</organism>
<evidence type="ECO:0000313" key="3">
    <source>
        <dbReference type="Proteomes" id="UP001055439"/>
    </source>
</evidence>
<dbReference type="Proteomes" id="UP001055439">
    <property type="component" value="Chromosome 1"/>
</dbReference>
<feature type="compositionally biased region" description="Basic residues" evidence="1">
    <location>
        <begin position="9"/>
        <end position="19"/>
    </location>
</feature>
<keyword evidence="3" id="KW-1185">Reference proteome</keyword>
<reference evidence="2" key="1">
    <citation type="submission" date="2022-05" db="EMBL/GenBank/DDBJ databases">
        <title>The Musa troglodytarum L. genome provides insights into the mechanism of non-climacteric behaviour and enrichment of carotenoids.</title>
        <authorList>
            <person name="Wang J."/>
        </authorList>
    </citation>
    <scope>NUCLEOTIDE SEQUENCE</scope>
    <source>
        <tissue evidence="2">Leaf</tissue>
    </source>
</reference>
<proteinExistence type="predicted"/>
<evidence type="ECO:0000313" key="2">
    <source>
        <dbReference type="EMBL" id="URD72870.1"/>
    </source>
</evidence>
<dbReference type="EMBL" id="CP097502">
    <property type="protein sequence ID" value="URD72870.1"/>
    <property type="molecule type" value="Genomic_DNA"/>
</dbReference>
<protein>
    <submittedName>
        <fullName evidence="2">Uncharacterized protein</fullName>
    </submittedName>
</protein>
<name>A0A9E7J9F7_9LILI</name>
<gene>
    <name evidence="2" type="ORF">MUK42_35897</name>
</gene>
<sequence length="213" mass="23635">MEVEEDRRRERRRQVKRREVRVMRSANAEAGSDEETSIEGGHGAADLSDNSNPFVDGALPTTAVASTKSRFTMSIFFQPRCRLDSEFDCLLLPSQDATEKTKMGVASATWSTLDESPSTLHLILWLRIATAQHSTADPSGAAARRHVAAHLAADHILHYCQKLGAGAELERWMPPPIVTWILGEPSRWQRFELMLAAGVVPVGCADWIRTGER</sequence>
<dbReference type="AlphaFoldDB" id="A0A9E7J9F7"/>
<evidence type="ECO:0000256" key="1">
    <source>
        <dbReference type="SAM" id="MobiDB-lite"/>
    </source>
</evidence>
<feature type="region of interest" description="Disordered" evidence="1">
    <location>
        <begin position="1"/>
        <end position="52"/>
    </location>
</feature>
<accession>A0A9E7J9F7</accession>